<comment type="catalytic activity">
    <reaction evidence="4 5">
        <text>L-glutaminyl-[peptide chain release factor] + S-adenosyl-L-methionine = N(5)-methyl-L-glutaminyl-[peptide chain release factor] + S-adenosyl-L-homocysteine + H(+)</text>
        <dbReference type="Rhea" id="RHEA:42896"/>
        <dbReference type="Rhea" id="RHEA-COMP:10271"/>
        <dbReference type="Rhea" id="RHEA-COMP:10272"/>
        <dbReference type="ChEBI" id="CHEBI:15378"/>
        <dbReference type="ChEBI" id="CHEBI:30011"/>
        <dbReference type="ChEBI" id="CHEBI:57856"/>
        <dbReference type="ChEBI" id="CHEBI:59789"/>
        <dbReference type="ChEBI" id="CHEBI:61891"/>
        <dbReference type="EC" id="2.1.1.297"/>
    </reaction>
</comment>
<dbReference type="GO" id="GO:0032259">
    <property type="term" value="P:methylation"/>
    <property type="evidence" value="ECO:0007669"/>
    <property type="project" value="UniProtKB-KW"/>
</dbReference>
<keyword evidence="3 5" id="KW-0949">S-adenosyl-L-methionine</keyword>
<dbReference type="PANTHER" id="PTHR18895">
    <property type="entry name" value="HEMK METHYLTRANSFERASE"/>
    <property type="match status" value="1"/>
</dbReference>
<dbReference type="EMBL" id="JYFE01000013">
    <property type="protein sequence ID" value="KIT17835.1"/>
    <property type="molecule type" value="Genomic_DNA"/>
</dbReference>
<feature type="binding site" evidence="5">
    <location>
        <position position="159"/>
    </location>
    <ligand>
        <name>S-adenosyl-L-methionine</name>
        <dbReference type="ChEBI" id="CHEBI:59789"/>
    </ligand>
</feature>
<organism evidence="7 8">
    <name type="scientific">Jannaschia aquimarina</name>
    <dbReference type="NCBI Taxonomy" id="935700"/>
    <lineage>
        <taxon>Bacteria</taxon>
        <taxon>Pseudomonadati</taxon>
        <taxon>Pseudomonadota</taxon>
        <taxon>Alphaproteobacteria</taxon>
        <taxon>Rhodobacterales</taxon>
        <taxon>Roseobacteraceae</taxon>
        <taxon>Jannaschia</taxon>
    </lineage>
</organism>
<keyword evidence="1 5" id="KW-0489">Methyltransferase</keyword>
<feature type="binding site" evidence="5">
    <location>
        <position position="202"/>
    </location>
    <ligand>
        <name>S-adenosyl-L-methionine</name>
        <dbReference type="ChEBI" id="CHEBI:59789"/>
    </ligand>
</feature>
<dbReference type="InterPro" id="IPR019874">
    <property type="entry name" value="RF_methyltr_PrmC"/>
</dbReference>
<name>A0A0D1EQG6_9RHOB</name>
<dbReference type="InterPro" id="IPR050320">
    <property type="entry name" value="N5-glutamine_MTase"/>
</dbReference>
<evidence type="ECO:0000256" key="2">
    <source>
        <dbReference type="ARBA" id="ARBA00022679"/>
    </source>
</evidence>
<evidence type="ECO:0000313" key="7">
    <source>
        <dbReference type="EMBL" id="KIT17835.1"/>
    </source>
</evidence>
<evidence type="ECO:0000256" key="1">
    <source>
        <dbReference type="ARBA" id="ARBA00022603"/>
    </source>
</evidence>
<keyword evidence="8" id="KW-1185">Reference proteome</keyword>
<sequence length="297" mass="31667">MSETDVARAMASARRRLAAAGVPDPARDASALFVGLIEDWIGAAGIMPEDVAQIYEDAVQRRIRRQPVSQITGRRAFWMHDFIVTPAVLDPRPETETLVRAATDLPADALADPARWPRLPEADWPPVPFERVLDLGTGSGCILASLLHEQPDATGLGVDISAEALDVAARNAEVAGVADRAAFARSDWLDGVDGTFDLIVSNPPYIAEAEMAALSPEVLHEPRIALTPGGDGLEAYRIIARDAPAHLEPAGRLMVEIGPTQAAAVRDLFLAAGLVHIAVLPDLDGRDRIVTGEKPPA</sequence>
<comment type="function">
    <text evidence="5">Methylates the class 1 translation termination release factors RF1/PrfA and RF2/PrfB on the glutamine residue of the universally conserved GGQ motif.</text>
</comment>
<dbReference type="STRING" id="935700.jaqu_04250"/>
<evidence type="ECO:0000256" key="5">
    <source>
        <dbReference type="HAMAP-Rule" id="MF_02126"/>
    </source>
</evidence>
<evidence type="ECO:0000256" key="3">
    <source>
        <dbReference type="ARBA" id="ARBA00022691"/>
    </source>
</evidence>
<dbReference type="RefSeq" id="WP_043917286.1">
    <property type="nucleotide sequence ID" value="NZ_FZPF01000003.1"/>
</dbReference>
<dbReference type="PROSITE" id="PS00092">
    <property type="entry name" value="N6_MTASE"/>
    <property type="match status" value="1"/>
</dbReference>
<gene>
    <name evidence="5 7" type="primary">prmC</name>
    <name evidence="7" type="ORF">jaqu_04250</name>
</gene>
<feature type="binding site" evidence="5">
    <location>
        <position position="188"/>
    </location>
    <ligand>
        <name>S-adenosyl-L-methionine</name>
        <dbReference type="ChEBI" id="CHEBI:59789"/>
    </ligand>
</feature>
<dbReference type="InterPro" id="IPR029063">
    <property type="entry name" value="SAM-dependent_MTases_sf"/>
</dbReference>
<proteinExistence type="inferred from homology"/>
<feature type="domain" description="Methyltransferase small" evidence="6">
    <location>
        <begin position="129"/>
        <end position="231"/>
    </location>
</feature>
<dbReference type="Gene3D" id="3.40.50.150">
    <property type="entry name" value="Vaccinia Virus protein VP39"/>
    <property type="match status" value="1"/>
</dbReference>
<dbReference type="AlphaFoldDB" id="A0A0D1EQG6"/>
<evidence type="ECO:0000256" key="4">
    <source>
        <dbReference type="ARBA" id="ARBA00048391"/>
    </source>
</evidence>
<dbReference type="SUPFAM" id="SSF53335">
    <property type="entry name" value="S-adenosyl-L-methionine-dependent methyltransferases"/>
    <property type="match status" value="1"/>
</dbReference>
<feature type="binding site" evidence="5">
    <location>
        <begin position="136"/>
        <end position="140"/>
    </location>
    <ligand>
        <name>S-adenosyl-L-methionine</name>
        <dbReference type="ChEBI" id="CHEBI:59789"/>
    </ligand>
</feature>
<evidence type="ECO:0000313" key="8">
    <source>
        <dbReference type="Proteomes" id="UP000032232"/>
    </source>
</evidence>
<dbReference type="Proteomes" id="UP000032232">
    <property type="component" value="Unassembled WGS sequence"/>
</dbReference>
<dbReference type="GO" id="GO:0102559">
    <property type="term" value="F:peptide chain release factor N(5)-glutamine methyltransferase activity"/>
    <property type="evidence" value="ECO:0007669"/>
    <property type="project" value="UniProtKB-EC"/>
</dbReference>
<dbReference type="PANTHER" id="PTHR18895:SF74">
    <property type="entry name" value="MTRF1L RELEASE FACTOR GLUTAMINE METHYLTRANSFERASE"/>
    <property type="match status" value="1"/>
</dbReference>
<comment type="caution">
    <text evidence="7">The sequence shown here is derived from an EMBL/GenBank/DDBJ whole genome shotgun (WGS) entry which is preliminary data.</text>
</comment>
<dbReference type="InterPro" id="IPR004556">
    <property type="entry name" value="HemK-like"/>
</dbReference>
<dbReference type="Pfam" id="PF05175">
    <property type="entry name" value="MTS"/>
    <property type="match status" value="1"/>
</dbReference>
<dbReference type="NCBIfam" id="TIGR00536">
    <property type="entry name" value="hemK_fam"/>
    <property type="match status" value="1"/>
</dbReference>
<dbReference type="CDD" id="cd02440">
    <property type="entry name" value="AdoMet_MTases"/>
    <property type="match status" value="1"/>
</dbReference>
<keyword evidence="2 5" id="KW-0808">Transferase</keyword>
<protein>
    <recommendedName>
        <fullName evidence="5">Release factor glutamine methyltransferase</fullName>
        <shortName evidence="5">RF MTase</shortName>
        <ecNumber evidence="5">2.1.1.297</ecNumber>
    </recommendedName>
    <alternativeName>
        <fullName evidence="5">N5-glutamine methyltransferase PrmC</fullName>
    </alternativeName>
    <alternativeName>
        <fullName evidence="5">Protein-(glutamine-N5) MTase PrmC</fullName>
    </alternativeName>
    <alternativeName>
        <fullName evidence="5">Protein-glutamine N-methyltransferase PrmC</fullName>
    </alternativeName>
</protein>
<reference evidence="7 8" key="1">
    <citation type="submission" date="2015-02" db="EMBL/GenBank/DDBJ databases">
        <title>Genome Sequence of Jannaschia aquimarina DSM28248, a member of the Roseobacter clade.</title>
        <authorList>
            <person name="Voget S."/>
            <person name="Daniel R."/>
        </authorList>
    </citation>
    <scope>NUCLEOTIDE SEQUENCE [LARGE SCALE GENOMIC DNA]</scope>
    <source>
        <strain evidence="7 8">GSW-M26</strain>
    </source>
</reference>
<accession>A0A0D1EQG6</accession>
<dbReference type="GO" id="GO:0003676">
    <property type="term" value="F:nucleic acid binding"/>
    <property type="evidence" value="ECO:0007669"/>
    <property type="project" value="InterPro"/>
</dbReference>
<dbReference type="InterPro" id="IPR007848">
    <property type="entry name" value="Small_mtfrase_dom"/>
</dbReference>
<feature type="binding site" evidence="5">
    <location>
        <begin position="202"/>
        <end position="205"/>
    </location>
    <ligand>
        <name>substrate</name>
    </ligand>
</feature>
<dbReference type="Gene3D" id="1.10.8.10">
    <property type="entry name" value="DNA helicase RuvA subunit, C-terminal domain"/>
    <property type="match status" value="1"/>
</dbReference>
<dbReference type="InterPro" id="IPR002052">
    <property type="entry name" value="DNA_methylase_N6_adenine_CS"/>
</dbReference>
<comment type="similarity">
    <text evidence="5">Belongs to the protein N5-glutamine methyltransferase family. PrmC subfamily.</text>
</comment>
<dbReference type="PATRIC" id="fig|935700.4.peg.453"/>
<dbReference type="EC" id="2.1.1.297" evidence="5"/>
<evidence type="ECO:0000259" key="6">
    <source>
        <dbReference type="Pfam" id="PF05175"/>
    </source>
</evidence>
<dbReference type="NCBIfam" id="TIGR03534">
    <property type="entry name" value="RF_mod_PrmC"/>
    <property type="match status" value="1"/>
</dbReference>
<dbReference type="HAMAP" id="MF_02126">
    <property type="entry name" value="RF_methyltr_PrmC"/>
    <property type="match status" value="1"/>
</dbReference>